<gene>
    <name evidence="3" type="ORF">NDU88_006586</name>
</gene>
<evidence type="ECO:0000256" key="1">
    <source>
        <dbReference type="SAM" id="Coils"/>
    </source>
</evidence>
<protein>
    <submittedName>
        <fullName evidence="3">Uncharacterized protein</fullName>
    </submittedName>
</protein>
<feature type="region of interest" description="Disordered" evidence="2">
    <location>
        <begin position="85"/>
        <end position="154"/>
    </location>
</feature>
<evidence type="ECO:0000313" key="4">
    <source>
        <dbReference type="Proteomes" id="UP001066276"/>
    </source>
</evidence>
<sequence length="206" mass="22776">MVLGVETALEEVQKLTKEIAELKNKILENKTVINAKKALKRTIKVFDINTQAYKLDKLARDINLYDKKVTYPYLIDDYYKQDSRGRYSTRGRGGSRRYTTFSESSGASDGESDNEEPSTSMTSGKHNGPNTEEAAAHGTGASPENEFGGWADTEAANSFPEDDACVRVDEKVVDVFGLRSLKGTYGVNATIPAFQTFLRTTHVCGR</sequence>
<organism evidence="3 4">
    <name type="scientific">Pleurodeles waltl</name>
    <name type="common">Iberian ribbed newt</name>
    <dbReference type="NCBI Taxonomy" id="8319"/>
    <lineage>
        <taxon>Eukaryota</taxon>
        <taxon>Metazoa</taxon>
        <taxon>Chordata</taxon>
        <taxon>Craniata</taxon>
        <taxon>Vertebrata</taxon>
        <taxon>Euteleostomi</taxon>
        <taxon>Amphibia</taxon>
        <taxon>Batrachia</taxon>
        <taxon>Caudata</taxon>
        <taxon>Salamandroidea</taxon>
        <taxon>Salamandridae</taxon>
        <taxon>Pleurodelinae</taxon>
        <taxon>Pleurodeles</taxon>
    </lineage>
</organism>
<dbReference type="AlphaFoldDB" id="A0AAV7VMB2"/>
<feature type="compositionally biased region" description="Polar residues" evidence="2">
    <location>
        <begin position="117"/>
        <end position="130"/>
    </location>
</feature>
<evidence type="ECO:0000313" key="3">
    <source>
        <dbReference type="EMBL" id="KAJ1202790.1"/>
    </source>
</evidence>
<proteinExistence type="predicted"/>
<name>A0AAV7VMB2_PLEWA</name>
<accession>A0AAV7VMB2</accession>
<comment type="caution">
    <text evidence="3">The sequence shown here is derived from an EMBL/GenBank/DDBJ whole genome shotgun (WGS) entry which is preliminary data.</text>
</comment>
<keyword evidence="4" id="KW-1185">Reference proteome</keyword>
<feature type="compositionally biased region" description="Low complexity" evidence="2">
    <location>
        <begin position="96"/>
        <end position="109"/>
    </location>
</feature>
<evidence type="ECO:0000256" key="2">
    <source>
        <dbReference type="SAM" id="MobiDB-lite"/>
    </source>
</evidence>
<dbReference type="EMBL" id="JANPWB010000003">
    <property type="protein sequence ID" value="KAJ1202790.1"/>
    <property type="molecule type" value="Genomic_DNA"/>
</dbReference>
<dbReference type="Proteomes" id="UP001066276">
    <property type="component" value="Chromosome 2_1"/>
</dbReference>
<feature type="coiled-coil region" evidence="1">
    <location>
        <begin position="5"/>
        <end position="32"/>
    </location>
</feature>
<reference evidence="3" key="1">
    <citation type="journal article" date="2022" name="bioRxiv">
        <title>Sequencing and chromosome-scale assembly of the giantPleurodeles waltlgenome.</title>
        <authorList>
            <person name="Brown T."/>
            <person name="Elewa A."/>
            <person name="Iarovenko S."/>
            <person name="Subramanian E."/>
            <person name="Araus A.J."/>
            <person name="Petzold A."/>
            <person name="Susuki M."/>
            <person name="Suzuki K.-i.T."/>
            <person name="Hayashi T."/>
            <person name="Toyoda A."/>
            <person name="Oliveira C."/>
            <person name="Osipova E."/>
            <person name="Leigh N.D."/>
            <person name="Simon A."/>
            <person name="Yun M.H."/>
        </authorList>
    </citation>
    <scope>NUCLEOTIDE SEQUENCE</scope>
    <source>
        <strain evidence="3">20211129_DDA</strain>
        <tissue evidence="3">Liver</tissue>
    </source>
</reference>
<keyword evidence="1" id="KW-0175">Coiled coil</keyword>